<gene>
    <name evidence="1" type="ORF">BpHYR1_038592</name>
</gene>
<reference evidence="1 2" key="1">
    <citation type="journal article" date="2018" name="Sci. Rep.">
        <title>Genomic signatures of local adaptation to the degree of environmental predictability in rotifers.</title>
        <authorList>
            <person name="Franch-Gras L."/>
            <person name="Hahn C."/>
            <person name="Garcia-Roger E.M."/>
            <person name="Carmona M.J."/>
            <person name="Serra M."/>
            <person name="Gomez A."/>
        </authorList>
    </citation>
    <scope>NUCLEOTIDE SEQUENCE [LARGE SCALE GENOMIC DNA]</scope>
    <source>
        <strain evidence="1">HYR1</strain>
    </source>
</reference>
<dbReference type="Proteomes" id="UP000276133">
    <property type="component" value="Unassembled WGS sequence"/>
</dbReference>
<protein>
    <submittedName>
        <fullName evidence="1">Uncharacterized protein</fullName>
    </submittedName>
</protein>
<organism evidence="1 2">
    <name type="scientific">Brachionus plicatilis</name>
    <name type="common">Marine rotifer</name>
    <name type="synonym">Brachionus muelleri</name>
    <dbReference type="NCBI Taxonomy" id="10195"/>
    <lineage>
        <taxon>Eukaryota</taxon>
        <taxon>Metazoa</taxon>
        <taxon>Spiralia</taxon>
        <taxon>Gnathifera</taxon>
        <taxon>Rotifera</taxon>
        <taxon>Eurotatoria</taxon>
        <taxon>Monogononta</taxon>
        <taxon>Pseudotrocha</taxon>
        <taxon>Ploima</taxon>
        <taxon>Brachionidae</taxon>
        <taxon>Brachionus</taxon>
    </lineage>
</organism>
<dbReference type="EMBL" id="REGN01007120">
    <property type="protein sequence ID" value="RNA07221.1"/>
    <property type="molecule type" value="Genomic_DNA"/>
</dbReference>
<accession>A0A3M7Q8B4</accession>
<proteinExistence type="predicted"/>
<dbReference type="AlphaFoldDB" id="A0A3M7Q8B4"/>
<keyword evidence="2" id="KW-1185">Reference proteome</keyword>
<sequence>MRAKLADYAFENFQNRRLDELISLDTRKFRNYLNFLNYEDDMILSQMDLNSVPKLNEASTIKDLNDEDENQLSQIDLNPFKDRLSKEVNSQNNCVQNDTKRAEKFQKKLESSVTKYCCNYCNKIIFCNNVRFLKIDDNLKSSWIKNDSLGPINLIKEKNEKYTFCNSCANNFNRKRQINVFGDFGQLPDEIKLLRSYYEYKDLSLCSLYCNVYQPTNYGYWHMSGQFNLYRKKTENLKGTFGIIYQKESELPANKQNVQKALLWLKQNNVFYQNFLSAFERLDRYSLANNVFNGFPETNSGIILN</sequence>
<evidence type="ECO:0000313" key="2">
    <source>
        <dbReference type="Proteomes" id="UP000276133"/>
    </source>
</evidence>
<name>A0A3M7Q8B4_BRAPC</name>
<comment type="caution">
    <text evidence="1">The sequence shown here is derived from an EMBL/GenBank/DDBJ whole genome shotgun (WGS) entry which is preliminary data.</text>
</comment>
<dbReference type="OrthoDB" id="10229016at2759"/>
<evidence type="ECO:0000313" key="1">
    <source>
        <dbReference type="EMBL" id="RNA07221.1"/>
    </source>
</evidence>